<dbReference type="Proteomes" id="UP000536179">
    <property type="component" value="Unassembled WGS sequence"/>
</dbReference>
<accession>A0A7W5H9Z1</accession>
<dbReference type="EMBL" id="JACHXU010000046">
    <property type="protein sequence ID" value="MBB3210625.1"/>
    <property type="molecule type" value="Genomic_DNA"/>
</dbReference>
<comment type="caution">
    <text evidence="2">The sequence shown here is derived from an EMBL/GenBank/DDBJ whole genome shotgun (WGS) entry which is preliminary data.</text>
</comment>
<dbReference type="AlphaFoldDB" id="A0A7W5H9Z1"/>
<proteinExistence type="predicted"/>
<sequence length="36" mass="3885">MPELRELYQGQGPLPKSQGVPKGLSVKTMLADSEAE</sequence>
<protein>
    <submittedName>
        <fullName evidence="2">Uncharacterized protein</fullName>
    </submittedName>
</protein>
<reference evidence="2 3" key="1">
    <citation type="submission" date="2020-08" db="EMBL/GenBank/DDBJ databases">
        <title>Genomic Encyclopedia of Type Strains, Phase III (KMG-III): the genomes of soil and plant-associated and newly described type strains.</title>
        <authorList>
            <person name="Whitman W."/>
        </authorList>
    </citation>
    <scope>NUCLEOTIDE SEQUENCE [LARGE SCALE GENOMIC DNA]</scope>
    <source>
        <strain evidence="2 3">CECT 8075</strain>
    </source>
</reference>
<gene>
    <name evidence="2" type="ORF">FHS27_006473</name>
</gene>
<feature type="region of interest" description="Disordered" evidence="1">
    <location>
        <begin position="1"/>
        <end position="36"/>
    </location>
</feature>
<evidence type="ECO:0000313" key="2">
    <source>
        <dbReference type="EMBL" id="MBB3210625.1"/>
    </source>
</evidence>
<evidence type="ECO:0000256" key="1">
    <source>
        <dbReference type="SAM" id="MobiDB-lite"/>
    </source>
</evidence>
<name>A0A7W5H9Z1_9BACT</name>
<organism evidence="2 3">
    <name type="scientific">Aporhodopirellula rubra</name>
    <dbReference type="NCBI Taxonomy" id="980271"/>
    <lineage>
        <taxon>Bacteria</taxon>
        <taxon>Pseudomonadati</taxon>
        <taxon>Planctomycetota</taxon>
        <taxon>Planctomycetia</taxon>
        <taxon>Pirellulales</taxon>
        <taxon>Pirellulaceae</taxon>
        <taxon>Aporhodopirellula</taxon>
    </lineage>
</organism>
<evidence type="ECO:0000313" key="3">
    <source>
        <dbReference type="Proteomes" id="UP000536179"/>
    </source>
</evidence>
<keyword evidence="3" id="KW-1185">Reference proteome</keyword>